<dbReference type="Gene3D" id="3.40.1440.10">
    <property type="entry name" value="GIY-YIG endonuclease"/>
    <property type="match status" value="1"/>
</dbReference>
<feature type="domain" description="GIY-YIG" evidence="4">
    <location>
        <begin position="8"/>
        <end position="79"/>
    </location>
</feature>
<dbReference type="GO" id="GO:0004519">
    <property type="term" value="F:endonuclease activity"/>
    <property type="evidence" value="ECO:0007669"/>
    <property type="project" value="UniProtKB-KW"/>
</dbReference>
<dbReference type="SMART" id="SM00465">
    <property type="entry name" value="GIYc"/>
    <property type="match status" value="1"/>
</dbReference>
<keyword evidence="5" id="KW-0255">Endonuclease</keyword>
<keyword evidence="5" id="KW-0378">Hydrolase</keyword>
<dbReference type="RefSeq" id="YP_009214444.1">
    <property type="nucleotide sequence ID" value="NC_028961.1"/>
</dbReference>
<dbReference type="EMBL" id="KT281792">
    <property type="protein sequence ID" value="ALA48630.1"/>
    <property type="molecule type" value="Genomic_DNA"/>
</dbReference>
<evidence type="ECO:0000256" key="3">
    <source>
        <dbReference type="SAM" id="MobiDB-lite"/>
    </source>
</evidence>
<dbReference type="KEGG" id="vg:26640757"/>
<gene>
    <name evidence="5" type="ORF">POPTART_84</name>
</gene>
<protein>
    <submittedName>
        <fullName evidence="5">GIY-YIG DNA binding endonuclease</fullName>
    </submittedName>
</protein>
<dbReference type="Proteomes" id="UP000204216">
    <property type="component" value="Segment"/>
</dbReference>
<feature type="region of interest" description="Disordered" evidence="3">
    <location>
        <begin position="92"/>
        <end position="113"/>
    </location>
</feature>
<accession>A0A0K2FNZ9</accession>
<keyword evidence="5" id="KW-0540">Nuclease</keyword>
<keyword evidence="6" id="KW-1185">Reference proteome</keyword>
<dbReference type="OrthoDB" id="9365at10239"/>
<dbReference type="InterPro" id="IPR035901">
    <property type="entry name" value="GIY-YIG_endonuc_sf"/>
</dbReference>
<evidence type="ECO:0000256" key="1">
    <source>
        <dbReference type="ARBA" id="ARBA00001946"/>
    </source>
</evidence>
<reference evidence="5 6" key="1">
    <citation type="submission" date="2015-07" db="EMBL/GenBank/DDBJ databases">
        <authorList>
            <person name="Govender S."/>
            <person name="Catinas O."/>
            <person name="Khaba T."/>
            <person name="Moti D."/>
            <person name="Rampersad S."/>
            <person name="Larsen M.H."/>
            <person name="Russell D.A."/>
            <person name="Bowman C.A."/>
            <person name="Pope W.H."/>
            <person name="Mavrich T.N."/>
            <person name="Guerrero C.A."/>
            <person name="Jacobs-Sera D."/>
            <person name="Hendrix R.W."/>
            <person name="Hatfull G.F."/>
        </authorList>
    </citation>
    <scope>NUCLEOTIDE SEQUENCE [LARGE SCALE GENOMIC DNA]</scope>
</reference>
<evidence type="ECO:0000313" key="5">
    <source>
        <dbReference type="EMBL" id="ALA48630.1"/>
    </source>
</evidence>
<evidence type="ECO:0000256" key="2">
    <source>
        <dbReference type="ARBA" id="ARBA00022842"/>
    </source>
</evidence>
<dbReference type="InterPro" id="IPR000305">
    <property type="entry name" value="GIY-YIG_endonuc"/>
</dbReference>
<proteinExistence type="predicted"/>
<dbReference type="PROSITE" id="PS50164">
    <property type="entry name" value="GIY_YIG"/>
    <property type="match status" value="1"/>
</dbReference>
<comment type="cofactor">
    <cofactor evidence="1">
        <name>Mg(2+)</name>
        <dbReference type="ChEBI" id="CHEBI:18420"/>
    </cofactor>
</comment>
<dbReference type="SUPFAM" id="SSF82771">
    <property type="entry name" value="GIY-YIG endonuclease"/>
    <property type="match status" value="1"/>
</dbReference>
<name>A0A0K2FNZ9_9CAUD</name>
<sequence length="179" mass="20565">MEVPMSDKPHILYRFYNAEDELLYIGITNNPRSRFNQHHADKAWFKSVARATMQHFATRAELETAEVAAIQSELPRYNAAHAVHNKGELRPKSISRRPISPDANKFQAPDAITSDAPTVEDREKRMDEIEEQISRIPRLIPGERCPSCEMIMLALEYDGLVKCLNCLNMWTPDELQETL</sequence>
<evidence type="ECO:0000259" key="4">
    <source>
        <dbReference type="PROSITE" id="PS50164"/>
    </source>
</evidence>
<evidence type="ECO:0000313" key="6">
    <source>
        <dbReference type="Proteomes" id="UP000204216"/>
    </source>
</evidence>
<dbReference type="Pfam" id="PF01541">
    <property type="entry name" value="GIY-YIG"/>
    <property type="match status" value="1"/>
</dbReference>
<keyword evidence="2" id="KW-0460">Magnesium</keyword>
<organism evidence="5 6">
    <name type="scientific">Mycobacterium phage PopTart</name>
    <dbReference type="NCBI Taxonomy" id="1698712"/>
    <lineage>
        <taxon>Viruses</taxon>
        <taxon>Duplodnaviria</taxon>
        <taxon>Heunggongvirae</taxon>
        <taxon>Uroviricota</taxon>
        <taxon>Caudoviricetes</taxon>
        <taxon>Gracegardnervirinae</taxon>
        <taxon>Cheoctovirus</taxon>
        <taxon>Cheoctovirus poptart</taxon>
    </lineage>
</organism>
<dbReference type="GeneID" id="26640757"/>